<dbReference type="SUPFAM" id="SSF51556">
    <property type="entry name" value="Metallo-dependent hydrolases"/>
    <property type="match status" value="1"/>
</dbReference>
<reference evidence="2 3" key="1">
    <citation type="submission" date="2019-03" db="EMBL/GenBank/DDBJ databases">
        <title>Draft genome sequences of novel Actinobacteria.</title>
        <authorList>
            <person name="Sahin N."/>
            <person name="Ay H."/>
            <person name="Saygin H."/>
        </authorList>
    </citation>
    <scope>NUCLEOTIDE SEQUENCE [LARGE SCALE GENOMIC DNA]</scope>
    <source>
        <strain evidence="2 3">5K138</strain>
    </source>
</reference>
<dbReference type="InParanoid" id="A0A4R5D7Y2"/>
<dbReference type="OrthoDB" id="3238066at2"/>
<dbReference type="Gene3D" id="2.30.40.10">
    <property type="entry name" value="Urease, subunit C, domain 1"/>
    <property type="match status" value="1"/>
</dbReference>
<dbReference type="PANTHER" id="PTHR22642:SF2">
    <property type="entry name" value="PROTEIN LONG AFTER FAR-RED 3"/>
    <property type="match status" value="1"/>
</dbReference>
<dbReference type="Pfam" id="PF07969">
    <property type="entry name" value="Amidohydro_3"/>
    <property type="match status" value="1"/>
</dbReference>
<proteinExistence type="predicted"/>
<dbReference type="InterPro" id="IPR011059">
    <property type="entry name" value="Metal-dep_hydrolase_composite"/>
</dbReference>
<evidence type="ECO:0000259" key="1">
    <source>
        <dbReference type="Pfam" id="PF07969"/>
    </source>
</evidence>
<name>A0A4R5D7Y2_9ACTN</name>
<dbReference type="SUPFAM" id="SSF51338">
    <property type="entry name" value="Composite domain of metallo-dependent hydrolases"/>
    <property type="match status" value="1"/>
</dbReference>
<protein>
    <submittedName>
        <fullName evidence="2">Amidohydrolase</fullName>
    </submittedName>
</protein>
<dbReference type="InterPro" id="IPR013108">
    <property type="entry name" value="Amidohydro_3"/>
</dbReference>
<comment type="caution">
    <text evidence="2">The sequence shown here is derived from an EMBL/GenBank/DDBJ whole genome shotgun (WGS) entry which is preliminary data.</text>
</comment>
<dbReference type="InterPro" id="IPR032466">
    <property type="entry name" value="Metal_Hydrolase"/>
</dbReference>
<dbReference type="PANTHER" id="PTHR22642">
    <property type="entry name" value="IMIDAZOLONEPROPIONASE"/>
    <property type="match status" value="1"/>
</dbReference>
<dbReference type="Proteomes" id="UP000294739">
    <property type="component" value="Unassembled WGS sequence"/>
</dbReference>
<gene>
    <name evidence="2" type="ORF">E1269_14220</name>
</gene>
<evidence type="ECO:0000313" key="3">
    <source>
        <dbReference type="Proteomes" id="UP000294739"/>
    </source>
</evidence>
<dbReference type="Gene3D" id="3.10.310.70">
    <property type="match status" value="1"/>
</dbReference>
<organism evidence="2 3">
    <name type="scientific">Jiangella asiatica</name>
    <dbReference type="NCBI Taxonomy" id="2530372"/>
    <lineage>
        <taxon>Bacteria</taxon>
        <taxon>Bacillati</taxon>
        <taxon>Actinomycetota</taxon>
        <taxon>Actinomycetes</taxon>
        <taxon>Jiangellales</taxon>
        <taxon>Jiangellaceae</taxon>
        <taxon>Jiangella</taxon>
    </lineage>
</organism>
<dbReference type="RefSeq" id="WP_131895681.1">
    <property type="nucleotide sequence ID" value="NZ_SMKZ01000018.1"/>
</dbReference>
<dbReference type="Gene3D" id="3.20.20.140">
    <property type="entry name" value="Metal-dependent hydrolases"/>
    <property type="match status" value="1"/>
</dbReference>
<dbReference type="EMBL" id="SMKZ01000018">
    <property type="protein sequence ID" value="TDE09536.1"/>
    <property type="molecule type" value="Genomic_DNA"/>
</dbReference>
<sequence>MLVVDDTVAWVGAEGAAEVHVDSAAEVVDLEDALVAPAFVDAHVHLTETGLARDGLDVAGVESLTALLDRVAERARQRPGEAILGFGWEEDAWPERRAPSPAELDRAASGAVVYLARRDVHTAAVSTALLAGDPSVKAADGYDDGLVRRDAHRRARRTARSAVAADRLQALRVDSLRHAAAVGIGAVHEMGTPQISDAADFAAVRALGSDPGLPDVIGYWGALGAGEAQALGAVGAAGDLNLDGSIGSRSARLTSPYADAPGERGRLDLDVDAATEHVVACTRAGIQAGFHCIGDEAIKVAVQALSAAAAQCGLAAVVGSRHRLEHVEMVDDGVMAELARLGVVASVQPAFDQLWGGDSGLYVDRLGPERGVSLNPFASMARAGVLLAFGSDSPVTPLAGWETVRAAAYHRTPSERLSARAAFSAATRGGWRAARVEDAGVLAPGMRATFAIWEVPGELVVQAPDERIAAWSTDPRAGVPGLPDLSPGAGLPRCLRTVVRGRTVYTG</sequence>
<keyword evidence="2" id="KW-0378">Hydrolase</keyword>
<keyword evidence="3" id="KW-1185">Reference proteome</keyword>
<evidence type="ECO:0000313" key="2">
    <source>
        <dbReference type="EMBL" id="TDE09536.1"/>
    </source>
</evidence>
<dbReference type="AlphaFoldDB" id="A0A4R5D7Y2"/>
<feature type="domain" description="Amidohydrolase 3" evidence="1">
    <location>
        <begin position="26"/>
        <end position="505"/>
    </location>
</feature>
<dbReference type="GO" id="GO:0016810">
    <property type="term" value="F:hydrolase activity, acting on carbon-nitrogen (but not peptide) bonds"/>
    <property type="evidence" value="ECO:0007669"/>
    <property type="project" value="InterPro"/>
</dbReference>
<accession>A0A4R5D7Y2</accession>